<dbReference type="Proteomes" id="UP001174839">
    <property type="component" value="Unassembled WGS sequence"/>
</dbReference>
<dbReference type="RefSeq" id="WP_289725732.1">
    <property type="nucleotide sequence ID" value="NZ_JAUDUY010000008.1"/>
</dbReference>
<evidence type="ECO:0000313" key="3">
    <source>
        <dbReference type="Proteomes" id="UP001174839"/>
    </source>
</evidence>
<name>A0ABT7WHI0_9FLAO</name>
<protein>
    <submittedName>
        <fullName evidence="2">M14 family metallopeptidase</fullName>
    </submittedName>
</protein>
<evidence type="ECO:0000313" key="2">
    <source>
        <dbReference type="EMBL" id="MDM9632366.1"/>
    </source>
</evidence>
<comment type="caution">
    <text evidence="2">The sequence shown here is derived from an EMBL/GenBank/DDBJ whole genome shotgun (WGS) entry which is preliminary data.</text>
</comment>
<organism evidence="2 3">
    <name type="scientific">Robiginitalea aurantiaca</name>
    <dbReference type="NCBI Taxonomy" id="3056915"/>
    <lineage>
        <taxon>Bacteria</taxon>
        <taxon>Pseudomonadati</taxon>
        <taxon>Bacteroidota</taxon>
        <taxon>Flavobacteriia</taxon>
        <taxon>Flavobacteriales</taxon>
        <taxon>Flavobacteriaceae</taxon>
        <taxon>Robiginitalea</taxon>
    </lineage>
</organism>
<feature type="signal peptide" evidence="1">
    <location>
        <begin position="1"/>
        <end position="20"/>
    </location>
</feature>
<sequence>MRSFVPLALLFLIFSVSCEADPKNSSAEIKTPFEKGDGNTTATYEELISFYRELAREYPQINLQTIGETDSGVPLHLVTYNPDGGFDFQKLSRDKVMLLILNGIHPGEPDGIDATSALMRDLASGAVATSENVVVSAIPIYNIGGALNRNSTTRANQNGPESYGFRGNARNYDLNRDFLKMDTHNARTFAAIFRLVRPHLFLDTHVSNGADYQYTLTHLFTQHNKLGGAPGYFVNKTLRPGLEKALEARDWDITPYVNVFNRPPDGGFSQFMDYPRYSTGYASLWNTPGLMVETHMLKSYPSRVAGTYDLMLSLLALAETHKDALKRFKEEAPEAFLPGAYYPFGWEVDSTAFEVLDFQGYQADTVTSQVTGHSRLQYNRQKPVTPQIPYYNKFRSRDSIRIPRAYILPGSWERVRERLDWNGITYREFASDSSLKVTSYRIEDFATYTRPYEGHYPHYQTRVSAQSETREFKKGDLWIPTHQEGVRYVLEALEPELPDSFFSWNFFDTVLQQKEGFSPYVFEDTAAEMLRDNAELRAQFEAKKQGDPDFAGSSYRQLDWLFKQSPNYEPAHLQYPVYRLE</sequence>
<gene>
    <name evidence="2" type="ORF">QU605_12850</name>
</gene>
<dbReference type="CDD" id="cd06241">
    <property type="entry name" value="M14-like"/>
    <property type="match status" value="1"/>
</dbReference>
<dbReference type="Gene3D" id="3.40.630.10">
    <property type="entry name" value="Zn peptidases"/>
    <property type="match status" value="1"/>
</dbReference>
<accession>A0ABT7WHI0</accession>
<dbReference type="SUPFAM" id="SSF53187">
    <property type="entry name" value="Zn-dependent exopeptidases"/>
    <property type="match status" value="1"/>
</dbReference>
<dbReference type="PROSITE" id="PS51257">
    <property type="entry name" value="PROKAR_LIPOPROTEIN"/>
    <property type="match status" value="1"/>
</dbReference>
<evidence type="ECO:0000256" key="1">
    <source>
        <dbReference type="SAM" id="SignalP"/>
    </source>
</evidence>
<dbReference type="EMBL" id="JAUDUY010000008">
    <property type="protein sequence ID" value="MDM9632366.1"/>
    <property type="molecule type" value="Genomic_DNA"/>
</dbReference>
<keyword evidence="3" id="KW-1185">Reference proteome</keyword>
<keyword evidence="1" id="KW-0732">Signal</keyword>
<proteinExistence type="predicted"/>
<feature type="chain" id="PRO_5046038154" evidence="1">
    <location>
        <begin position="21"/>
        <end position="581"/>
    </location>
</feature>
<reference evidence="2" key="1">
    <citation type="submission" date="2023-06" db="EMBL/GenBank/DDBJ databases">
        <title>Robiginitalea aurantiacus sp. nov. and Algoriphagus sediminis sp. nov., isolated from coastal sediment.</title>
        <authorList>
            <person name="Zhou Z.Y."/>
            <person name="An J."/>
            <person name="Jia Y.W."/>
            <person name="Du Z.J."/>
        </authorList>
    </citation>
    <scope>NUCLEOTIDE SEQUENCE</scope>
    <source>
        <strain evidence="2">M39</strain>
    </source>
</reference>